<protein>
    <submittedName>
        <fullName evidence="2">Uncharacterized protein</fullName>
    </submittedName>
</protein>
<keyword evidence="1" id="KW-0175">Coiled coil</keyword>
<dbReference type="EMBL" id="OOIL02000813">
    <property type="protein sequence ID" value="VFQ69664.1"/>
    <property type="molecule type" value="Genomic_DNA"/>
</dbReference>
<feature type="coiled-coil region" evidence="1">
    <location>
        <begin position="68"/>
        <end position="102"/>
    </location>
</feature>
<evidence type="ECO:0000313" key="2">
    <source>
        <dbReference type="EMBL" id="VFQ69664.1"/>
    </source>
</evidence>
<dbReference type="Proteomes" id="UP000595140">
    <property type="component" value="Unassembled WGS sequence"/>
</dbReference>
<accession>A0A484KYY4</accession>
<dbReference type="OrthoDB" id="1300208at2759"/>
<evidence type="ECO:0000256" key="1">
    <source>
        <dbReference type="SAM" id="Coils"/>
    </source>
</evidence>
<gene>
    <name evidence="2" type="ORF">CCAM_LOCUS11440</name>
</gene>
<keyword evidence="3" id="KW-1185">Reference proteome</keyword>
<reference evidence="2 3" key="1">
    <citation type="submission" date="2018-04" db="EMBL/GenBank/DDBJ databases">
        <authorList>
            <person name="Vogel A."/>
        </authorList>
    </citation>
    <scope>NUCLEOTIDE SEQUENCE [LARGE SCALE GENOMIC DNA]</scope>
</reference>
<dbReference type="AlphaFoldDB" id="A0A484KYY4"/>
<evidence type="ECO:0000313" key="3">
    <source>
        <dbReference type="Proteomes" id="UP000595140"/>
    </source>
</evidence>
<proteinExistence type="predicted"/>
<sequence length="449" mass="52165">MPSQPPGVMRKPKITWKMVKNCAFTSQVILEDEDSLAKQLTDLQEKWTELLMMNRRNIAEKNGLISDINSLKQKHTESKIKLREMEREKLDLRFEVNQLKDIRKWMKIAGAEVLEKQEEIFNNPKNKTSLGYTEHTVQEHKMLNFVKATKEAQSSYNIVEREEEELLGLQSAIDPFVPLIDCVQDDFFNCMIVADQESGRDHEGIVFQKNAGRCDQNPQFVESNATLVKSPTTAQVDEDDYMGGDNDELNEDECFIRRDDPSFDMSFGNEVDVTLDGGFEDGSDLAIGLDKRLFSLNFFFYRLQRYHITCNLRKRFPKLCKKGLDKLFEDLANAYTKRSFKRLYGDLKARYPTAGNYIDKIPKKRWARAYFEINRNQIMTTNGVESINSVLREARELLIVALLKAVQNMTSRWRGKRQQELRNTCISHTRKQSTSCHMKMTGIPMEWSS</sequence>
<organism evidence="2 3">
    <name type="scientific">Cuscuta campestris</name>
    <dbReference type="NCBI Taxonomy" id="132261"/>
    <lineage>
        <taxon>Eukaryota</taxon>
        <taxon>Viridiplantae</taxon>
        <taxon>Streptophyta</taxon>
        <taxon>Embryophyta</taxon>
        <taxon>Tracheophyta</taxon>
        <taxon>Spermatophyta</taxon>
        <taxon>Magnoliopsida</taxon>
        <taxon>eudicotyledons</taxon>
        <taxon>Gunneridae</taxon>
        <taxon>Pentapetalae</taxon>
        <taxon>asterids</taxon>
        <taxon>lamiids</taxon>
        <taxon>Solanales</taxon>
        <taxon>Convolvulaceae</taxon>
        <taxon>Cuscuteae</taxon>
        <taxon>Cuscuta</taxon>
        <taxon>Cuscuta subgen. Grammica</taxon>
        <taxon>Cuscuta sect. Cleistogrammica</taxon>
    </lineage>
</organism>
<name>A0A484KYY4_9ASTE</name>